<dbReference type="EMBL" id="DS548562">
    <property type="protein sequence ID" value="EDR28242.1"/>
    <property type="molecule type" value="Genomic_DNA"/>
</dbReference>
<evidence type="ECO:0000313" key="2">
    <source>
        <dbReference type="Proteomes" id="UP000008076"/>
    </source>
</evidence>
<dbReference type="OrthoDB" id="10377053at2759"/>
<dbReference type="GeneID" id="5880514"/>
<protein>
    <recommendedName>
        <fullName evidence="3">Geminivirus AL1 replication-associated protein catalytic domain-containing protein</fullName>
    </recommendedName>
</protein>
<dbReference type="AlphaFoldDB" id="B0EB58"/>
<proteinExistence type="predicted"/>
<gene>
    <name evidence="1" type="ORF">EDI_054700</name>
</gene>
<organism evidence="2">
    <name type="scientific">Entamoeba dispar (strain ATCC PRA-260 / SAW760)</name>
    <dbReference type="NCBI Taxonomy" id="370354"/>
    <lineage>
        <taxon>Eukaryota</taxon>
        <taxon>Amoebozoa</taxon>
        <taxon>Evosea</taxon>
        <taxon>Archamoebae</taxon>
        <taxon>Mastigamoebida</taxon>
        <taxon>Entamoebidae</taxon>
        <taxon>Entamoeba</taxon>
    </lineage>
</organism>
<evidence type="ECO:0000313" key="1">
    <source>
        <dbReference type="EMBL" id="EDR28242.1"/>
    </source>
</evidence>
<dbReference type="eggNOG" id="ENOG502RFAT">
    <property type="taxonomic scope" value="Eukaryota"/>
</dbReference>
<dbReference type="KEGG" id="edi:EDI_054700"/>
<accession>B0EB58</accession>
<reference evidence="2" key="1">
    <citation type="submission" date="2007-12" db="EMBL/GenBank/DDBJ databases">
        <title>Annotation of Entamoeba dispar SAW760.</title>
        <authorList>
            <person name="Lorenzi H."/>
            <person name="Inman J."/>
            <person name="Schobel S."/>
            <person name="Amedeo P."/>
            <person name="Caler E."/>
        </authorList>
    </citation>
    <scope>NUCLEOTIDE SEQUENCE [LARGE SCALE GENOMIC DNA]</scope>
    <source>
        <strain evidence="2">ATCC PRA-260 / SAW760</strain>
    </source>
</reference>
<dbReference type="RefSeq" id="XP_001735558.1">
    <property type="nucleotide sequence ID" value="XM_001735506.1"/>
</dbReference>
<dbReference type="Proteomes" id="UP000008076">
    <property type="component" value="Unassembled WGS sequence"/>
</dbReference>
<evidence type="ECO:0008006" key="3">
    <source>
        <dbReference type="Google" id="ProtNLM"/>
    </source>
</evidence>
<keyword evidence="2" id="KW-1185">Reference proteome</keyword>
<sequence>MHGYVTLNLKNNTPVPSKETIKNVIEQWCTTRSKKAQVKYLALSKTTKGNNRHVHAFFELEDISHVRKRPFVQLNNEQHFMKFEKITENKSYDGSFKAIIDYLKKQGDKHPDSGAIFEEMGKMEKNRGRLGDIDLGRALKMPT</sequence>
<name>B0EB58_ENTDS</name>
<dbReference type="VEuPathDB" id="AmoebaDB:EDI_054700"/>